<dbReference type="Proteomes" id="UP001055811">
    <property type="component" value="Linkage Group LG01"/>
</dbReference>
<gene>
    <name evidence="1" type="ORF">L2E82_04371</name>
</gene>
<sequence length="106" mass="11424">MLHSSTTNNQPPPPLTVAVAAVADSGESAGFFCFLVGIAQHRHTSAQHRSSLSHDTILLNLSCHSLVLRAHTGPRSGFLPESSSLAISVNMQNSNFLFFPIYQMCT</sequence>
<reference evidence="1 2" key="2">
    <citation type="journal article" date="2022" name="Mol. Ecol. Resour.">
        <title>The genomes of chicory, endive, great burdock and yacon provide insights into Asteraceae paleo-polyploidization history and plant inulin production.</title>
        <authorList>
            <person name="Fan W."/>
            <person name="Wang S."/>
            <person name="Wang H."/>
            <person name="Wang A."/>
            <person name="Jiang F."/>
            <person name="Liu H."/>
            <person name="Zhao H."/>
            <person name="Xu D."/>
            <person name="Zhang Y."/>
        </authorList>
    </citation>
    <scope>NUCLEOTIDE SEQUENCE [LARGE SCALE GENOMIC DNA]</scope>
    <source>
        <strain evidence="2">cv. Punajuju</strain>
        <tissue evidence="1">Leaves</tissue>
    </source>
</reference>
<name>A0ACB9H6E8_CICIN</name>
<protein>
    <submittedName>
        <fullName evidence="1">Uncharacterized protein</fullName>
    </submittedName>
</protein>
<reference evidence="2" key="1">
    <citation type="journal article" date="2022" name="Mol. Ecol. Resour.">
        <title>The genomes of chicory, endive, great burdock and yacon provide insights into Asteraceae palaeo-polyploidization history and plant inulin production.</title>
        <authorList>
            <person name="Fan W."/>
            <person name="Wang S."/>
            <person name="Wang H."/>
            <person name="Wang A."/>
            <person name="Jiang F."/>
            <person name="Liu H."/>
            <person name="Zhao H."/>
            <person name="Xu D."/>
            <person name="Zhang Y."/>
        </authorList>
    </citation>
    <scope>NUCLEOTIDE SEQUENCE [LARGE SCALE GENOMIC DNA]</scope>
    <source>
        <strain evidence="2">cv. Punajuju</strain>
    </source>
</reference>
<keyword evidence="2" id="KW-1185">Reference proteome</keyword>
<comment type="caution">
    <text evidence="1">The sequence shown here is derived from an EMBL/GenBank/DDBJ whole genome shotgun (WGS) entry which is preliminary data.</text>
</comment>
<proteinExistence type="predicted"/>
<accession>A0ACB9H6E8</accession>
<organism evidence="1 2">
    <name type="scientific">Cichorium intybus</name>
    <name type="common">Chicory</name>
    <dbReference type="NCBI Taxonomy" id="13427"/>
    <lineage>
        <taxon>Eukaryota</taxon>
        <taxon>Viridiplantae</taxon>
        <taxon>Streptophyta</taxon>
        <taxon>Embryophyta</taxon>
        <taxon>Tracheophyta</taxon>
        <taxon>Spermatophyta</taxon>
        <taxon>Magnoliopsida</taxon>
        <taxon>eudicotyledons</taxon>
        <taxon>Gunneridae</taxon>
        <taxon>Pentapetalae</taxon>
        <taxon>asterids</taxon>
        <taxon>campanulids</taxon>
        <taxon>Asterales</taxon>
        <taxon>Asteraceae</taxon>
        <taxon>Cichorioideae</taxon>
        <taxon>Cichorieae</taxon>
        <taxon>Cichoriinae</taxon>
        <taxon>Cichorium</taxon>
    </lineage>
</organism>
<dbReference type="EMBL" id="CM042009">
    <property type="protein sequence ID" value="KAI3790930.1"/>
    <property type="molecule type" value="Genomic_DNA"/>
</dbReference>
<evidence type="ECO:0000313" key="2">
    <source>
        <dbReference type="Proteomes" id="UP001055811"/>
    </source>
</evidence>
<evidence type="ECO:0000313" key="1">
    <source>
        <dbReference type="EMBL" id="KAI3790930.1"/>
    </source>
</evidence>